<keyword evidence="3" id="KW-1185">Reference proteome</keyword>
<keyword evidence="1" id="KW-0472">Membrane</keyword>
<accession>A0ABU4SFX0</accession>
<dbReference type="Proteomes" id="UP001271890">
    <property type="component" value="Unassembled WGS sequence"/>
</dbReference>
<sequence length="92" mass="9518">MLKISKDVNEVKVFGTTHFYLSSSDLSKINKVIAFGGSASALAAALGVAVGVAAPILAAAAFLGAGLNLCNWNDKGIILKHINNMWSCTPAK</sequence>
<keyword evidence="1" id="KW-0812">Transmembrane</keyword>
<reference evidence="3" key="1">
    <citation type="journal article" date="2024" name="Toxins">
        <title>Genome Sequence Analysis of Native Xenorhabdus Strains Isolated from Entomopathogenic Nematodes in Argentina.</title>
        <authorList>
            <person name="Palma L."/>
            <person name="Frizzo L."/>
            <person name="Kaiser S."/>
            <person name="Berry C."/>
            <person name="Caballero P."/>
            <person name="Bode H.B."/>
            <person name="Del Valle E.E."/>
        </authorList>
    </citation>
    <scope>NUCLEOTIDE SEQUENCE [LARGE SCALE GENOMIC DNA]</scope>
    <source>
        <strain evidence="3">12</strain>
    </source>
</reference>
<evidence type="ECO:0000313" key="3">
    <source>
        <dbReference type="Proteomes" id="UP001271890"/>
    </source>
</evidence>
<proteinExistence type="predicted"/>
<dbReference type="EMBL" id="VCDN01000391">
    <property type="protein sequence ID" value="MDX7989640.1"/>
    <property type="molecule type" value="Genomic_DNA"/>
</dbReference>
<keyword evidence="1" id="KW-1133">Transmembrane helix</keyword>
<evidence type="ECO:0000313" key="2">
    <source>
        <dbReference type="EMBL" id="MDX7989640.1"/>
    </source>
</evidence>
<organism evidence="2 3">
    <name type="scientific">Xenorhabdus santafensis</name>
    <dbReference type="NCBI Taxonomy" id="2582833"/>
    <lineage>
        <taxon>Bacteria</taxon>
        <taxon>Pseudomonadati</taxon>
        <taxon>Pseudomonadota</taxon>
        <taxon>Gammaproteobacteria</taxon>
        <taxon>Enterobacterales</taxon>
        <taxon>Morganellaceae</taxon>
        <taxon>Xenorhabdus</taxon>
    </lineage>
</organism>
<protein>
    <submittedName>
        <fullName evidence="2">Uncharacterized protein</fullName>
    </submittedName>
</protein>
<feature type="transmembrane region" description="Helical" evidence="1">
    <location>
        <begin position="32"/>
        <end position="65"/>
    </location>
</feature>
<gene>
    <name evidence="2" type="ORF">FE392_20610</name>
</gene>
<name>A0ABU4SFX0_9GAMM</name>
<comment type="caution">
    <text evidence="2">The sequence shown here is derived from an EMBL/GenBank/DDBJ whole genome shotgun (WGS) entry which is preliminary data.</text>
</comment>
<evidence type="ECO:0000256" key="1">
    <source>
        <dbReference type="SAM" id="Phobius"/>
    </source>
</evidence>